<dbReference type="InterPro" id="IPR050190">
    <property type="entry name" value="UPF0213_domain"/>
</dbReference>
<protein>
    <submittedName>
        <fullName evidence="3">GIY-YIG nuclease family protein</fullName>
    </submittedName>
</protein>
<gene>
    <name evidence="3" type="ORF">L2724_02345</name>
</gene>
<dbReference type="Proteomes" id="UP001212401">
    <property type="component" value="Unassembled WGS sequence"/>
</dbReference>
<feature type="domain" description="GIY-YIG" evidence="2">
    <location>
        <begin position="6"/>
        <end position="83"/>
    </location>
</feature>
<dbReference type="Pfam" id="PF01541">
    <property type="entry name" value="GIY-YIG"/>
    <property type="match status" value="1"/>
</dbReference>
<reference evidence="3" key="1">
    <citation type="submission" date="2022-01" db="EMBL/GenBank/DDBJ databases">
        <title>VMRC isolate genome collection.</title>
        <authorList>
            <person name="France M."/>
            <person name="Rutt L."/>
            <person name="Humphrys M."/>
            <person name="Ravel J."/>
        </authorList>
    </citation>
    <scope>NUCLEOTIDE SEQUENCE</scope>
    <source>
        <strain evidence="3">C0048A1</strain>
    </source>
</reference>
<sequence>MEIKSKHYYIYVLHCADESLYCGFTTNVQKRFNTHQSYKGAKYTRVKSRHPLRLMYWCEYPTKHKALSAEYHFKHQSRRQKERYLHVRGIKI</sequence>
<dbReference type="CDD" id="cd10456">
    <property type="entry name" value="GIY-YIG_UPF0213"/>
    <property type="match status" value="1"/>
</dbReference>
<comment type="similarity">
    <text evidence="1">Belongs to the UPF0213 family.</text>
</comment>
<comment type="caution">
    <text evidence="3">The sequence shown here is derived from an EMBL/GenBank/DDBJ whole genome shotgun (WGS) entry which is preliminary data.</text>
</comment>
<dbReference type="PANTHER" id="PTHR34477">
    <property type="entry name" value="UPF0213 PROTEIN YHBQ"/>
    <property type="match status" value="1"/>
</dbReference>
<dbReference type="EMBL" id="JAKHPH010000003">
    <property type="protein sequence ID" value="MCZ3667128.1"/>
    <property type="molecule type" value="Genomic_DNA"/>
</dbReference>
<dbReference type="SUPFAM" id="SSF82771">
    <property type="entry name" value="GIY-YIG endonuclease"/>
    <property type="match status" value="1"/>
</dbReference>
<proteinExistence type="inferred from homology"/>
<dbReference type="InterPro" id="IPR000305">
    <property type="entry name" value="GIY-YIG_endonuc"/>
</dbReference>
<accession>A0AAW5WRP5</accession>
<evidence type="ECO:0000259" key="2">
    <source>
        <dbReference type="PROSITE" id="PS50164"/>
    </source>
</evidence>
<organism evidence="3 4">
    <name type="scientific">Limosilactobacillus vaginalis</name>
    <dbReference type="NCBI Taxonomy" id="1633"/>
    <lineage>
        <taxon>Bacteria</taxon>
        <taxon>Bacillati</taxon>
        <taxon>Bacillota</taxon>
        <taxon>Bacilli</taxon>
        <taxon>Lactobacillales</taxon>
        <taxon>Lactobacillaceae</taxon>
        <taxon>Limosilactobacillus</taxon>
    </lineage>
</organism>
<dbReference type="PROSITE" id="PS50164">
    <property type="entry name" value="GIY_YIG"/>
    <property type="match status" value="1"/>
</dbReference>
<evidence type="ECO:0000313" key="4">
    <source>
        <dbReference type="Proteomes" id="UP001212401"/>
    </source>
</evidence>
<dbReference type="AlphaFoldDB" id="A0AAW5WRP5"/>
<dbReference type="InterPro" id="IPR035901">
    <property type="entry name" value="GIY-YIG_endonuc_sf"/>
</dbReference>
<evidence type="ECO:0000313" key="3">
    <source>
        <dbReference type="EMBL" id="MCZ3667128.1"/>
    </source>
</evidence>
<evidence type="ECO:0000256" key="1">
    <source>
        <dbReference type="ARBA" id="ARBA00007435"/>
    </source>
</evidence>
<name>A0AAW5WRP5_9LACO</name>
<dbReference type="Gene3D" id="3.40.1440.10">
    <property type="entry name" value="GIY-YIG endonuclease"/>
    <property type="match status" value="1"/>
</dbReference>
<dbReference type="PANTHER" id="PTHR34477:SF1">
    <property type="entry name" value="UPF0213 PROTEIN YHBQ"/>
    <property type="match status" value="1"/>
</dbReference>